<dbReference type="GO" id="GO:0016872">
    <property type="term" value="F:intramolecular lyase activity"/>
    <property type="evidence" value="ECO:0007669"/>
    <property type="project" value="InterPro"/>
</dbReference>
<dbReference type="EC" id="5.5.1.19" evidence="7"/>
<dbReference type="UniPathway" id="UPA00799">
    <property type="reaction ID" value="UER00773"/>
</dbReference>
<keyword evidence="16" id="KW-0511">Multifunctional enzyme</keyword>
<evidence type="ECO:0000256" key="6">
    <source>
        <dbReference type="ARBA" id="ARBA00008406"/>
    </source>
</evidence>
<dbReference type="SFLD" id="SFLDS00005">
    <property type="entry name" value="Isoprenoid_Synthase_Type_I"/>
    <property type="match status" value="1"/>
</dbReference>
<evidence type="ECO:0000256" key="2">
    <source>
        <dbReference type="ARBA" id="ARBA00004141"/>
    </source>
</evidence>
<dbReference type="GO" id="GO:0045436">
    <property type="term" value="F:lycopene beta cyclase activity"/>
    <property type="evidence" value="ECO:0007669"/>
    <property type="project" value="UniProtKB-ARBA"/>
</dbReference>
<evidence type="ECO:0000256" key="13">
    <source>
        <dbReference type="ARBA" id="ARBA00022989"/>
    </source>
</evidence>
<dbReference type="GO" id="GO:0004311">
    <property type="term" value="F:geranylgeranyl diphosphate synthase activity"/>
    <property type="evidence" value="ECO:0007669"/>
    <property type="project" value="InterPro"/>
</dbReference>
<keyword evidence="10" id="KW-0808">Transferase</keyword>
<comment type="subcellular location">
    <subcellularLocation>
        <location evidence="2">Membrane</location>
        <topology evidence="2">Multi-pass membrane protein</topology>
    </subcellularLocation>
</comment>
<evidence type="ECO:0000256" key="15">
    <source>
        <dbReference type="ARBA" id="ARBA00023235"/>
    </source>
</evidence>
<comment type="caution">
    <text evidence="20">The sequence shown here is derived from an EMBL/GenBank/DDBJ whole genome shotgun (WGS) entry which is preliminary data.</text>
</comment>
<dbReference type="GO" id="GO:0016020">
    <property type="term" value="C:membrane"/>
    <property type="evidence" value="ECO:0007669"/>
    <property type="project" value="UniProtKB-SubCell"/>
</dbReference>
<dbReference type="GO" id="GO:0016117">
    <property type="term" value="P:carotenoid biosynthetic process"/>
    <property type="evidence" value="ECO:0007669"/>
    <property type="project" value="UniProtKB-KW"/>
</dbReference>
<dbReference type="EMBL" id="MSFL01000048">
    <property type="protein sequence ID" value="PWY65989.1"/>
    <property type="molecule type" value="Genomic_DNA"/>
</dbReference>
<keyword evidence="13 19" id="KW-1133">Transmembrane helix</keyword>
<evidence type="ECO:0000256" key="16">
    <source>
        <dbReference type="ARBA" id="ARBA00023268"/>
    </source>
</evidence>
<comment type="pathway">
    <text evidence="4">Carotenoid biosynthesis; phytoene biosynthesis; all-trans-phytoene from geranylgeranyl diphosphate: step 1/1.</text>
</comment>
<dbReference type="InterPro" id="IPR008949">
    <property type="entry name" value="Isoprenoid_synthase_dom_sf"/>
</dbReference>
<evidence type="ECO:0000256" key="5">
    <source>
        <dbReference type="ARBA" id="ARBA00008247"/>
    </source>
</evidence>
<evidence type="ECO:0000256" key="19">
    <source>
        <dbReference type="SAM" id="Phobius"/>
    </source>
</evidence>
<evidence type="ECO:0000256" key="17">
    <source>
        <dbReference type="ARBA" id="ARBA00029313"/>
    </source>
</evidence>
<evidence type="ECO:0000256" key="3">
    <source>
        <dbReference type="ARBA" id="ARBA00005089"/>
    </source>
</evidence>
<organism evidence="20 21">
    <name type="scientific">Aspergillus heteromorphus CBS 117.55</name>
    <dbReference type="NCBI Taxonomy" id="1448321"/>
    <lineage>
        <taxon>Eukaryota</taxon>
        <taxon>Fungi</taxon>
        <taxon>Dikarya</taxon>
        <taxon>Ascomycota</taxon>
        <taxon>Pezizomycotina</taxon>
        <taxon>Eurotiomycetes</taxon>
        <taxon>Eurotiomycetidae</taxon>
        <taxon>Eurotiales</taxon>
        <taxon>Aspergillaceae</taxon>
        <taxon>Aspergillus</taxon>
        <taxon>Aspergillus subgen. Circumdati</taxon>
    </lineage>
</organism>
<dbReference type="VEuPathDB" id="FungiDB:BO70DRAFT_175695"/>
<dbReference type="InterPro" id="IPR044843">
    <property type="entry name" value="Trans_IPPS_bact-type"/>
</dbReference>
<comment type="catalytic activity">
    <reaction evidence="17">
        <text>gamma-carotene = all-trans-beta-carotene</text>
        <dbReference type="Rhea" id="RHEA:32239"/>
        <dbReference type="ChEBI" id="CHEBI:17579"/>
        <dbReference type="ChEBI" id="CHEBI:27740"/>
        <dbReference type="EC" id="5.5.1.19"/>
    </reaction>
</comment>
<dbReference type="GeneID" id="37060634"/>
<evidence type="ECO:0000256" key="10">
    <source>
        <dbReference type="ARBA" id="ARBA00022679"/>
    </source>
</evidence>
<sequence>MGLDYCLFHCTYTIPLVTALSVVYYPFFTREDVFKIASLVTVSSSLHDISLCDDERLWRQSDGVKKIAVLATAPWDSHLIDANIWTYPPTAVLGPTLLGIPVEEVFFFVVHSYTTSVGYCILTKALVRPIYLRPCAETKRVRDLGALVLLGVLGAGTACLLAGGRGTYLGLILTWVSPMLLFQWYCRLVLGLSVADGRRILSYAFLVALPWRPIAVSVCLPTALLWIADARALAAGTWKIESGTKLGYQAYGLDVEEAIFFLATNLMIVGGLVGFDYAFALEEYRVLSTPSAESSLKRTVLGLIQPVTFDRGLISDLSQAVARLKDRSQSMFLGSALFRGQLRMDLIFLYSFCRVMDDLIDEAADESQAQYWIMQCRSLLDGEVNCSRRNRGETAQGEAGACKSQADDPAAQTKLTTLRRAIHLVPLSRMSYPPLHDLLKGFEMDLAFTSKQDTFPIATETDLDRYSSYVASTVATLVLDIIFSHCHENPPHRAAEIRHAGEVMGKALQCLNIARDIHRDAVIGRVYVPTSWLEEAGLSPGDILSCPHSPAVYGLQERLLDKAEGLYWESRGAVEWLPAGVREPVRATVESYMDIGRVLRVRRGRSLETEGKMRVPLGRRLVVGWLAML</sequence>
<dbReference type="InterPro" id="IPR019845">
    <property type="entry name" value="Squalene/phytoene_synthase_CS"/>
</dbReference>
<reference evidence="20 21" key="1">
    <citation type="submission" date="2016-12" db="EMBL/GenBank/DDBJ databases">
        <title>The genomes of Aspergillus section Nigri reveals drivers in fungal speciation.</title>
        <authorList>
            <consortium name="DOE Joint Genome Institute"/>
            <person name="Vesth T.C."/>
            <person name="Nybo J."/>
            <person name="Theobald S."/>
            <person name="Brandl J."/>
            <person name="Frisvad J.C."/>
            <person name="Nielsen K.F."/>
            <person name="Lyhne E.K."/>
            <person name="Kogle M.E."/>
            <person name="Kuo A."/>
            <person name="Riley R."/>
            <person name="Clum A."/>
            <person name="Nolan M."/>
            <person name="Lipzen A."/>
            <person name="Salamov A."/>
            <person name="Henrissat B."/>
            <person name="Wiebenga A."/>
            <person name="De Vries R.P."/>
            <person name="Grigoriev I.V."/>
            <person name="Mortensen U.H."/>
            <person name="Andersen M.R."/>
            <person name="Baker S.E."/>
        </authorList>
    </citation>
    <scope>NUCLEOTIDE SEQUENCE [LARGE SCALE GENOMIC DNA]</scope>
    <source>
        <strain evidence="20 21">CBS 117.55</strain>
    </source>
</reference>
<gene>
    <name evidence="20" type="ORF">BO70DRAFT_175695</name>
</gene>
<evidence type="ECO:0000256" key="4">
    <source>
        <dbReference type="ARBA" id="ARBA00005172"/>
    </source>
</evidence>
<name>A0A317UXD2_9EURO</name>
<dbReference type="InterPro" id="IPR002060">
    <property type="entry name" value="Squ/phyt_synthse"/>
</dbReference>
<evidence type="ECO:0000313" key="20">
    <source>
        <dbReference type="EMBL" id="PWY65989.1"/>
    </source>
</evidence>
<evidence type="ECO:0000256" key="9">
    <source>
        <dbReference type="ARBA" id="ARBA00018909"/>
    </source>
</evidence>
<dbReference type="EC" id="2.5.1.32" evidence="8"/>
<evidence type="ECO:0000256" key="7">
    <source>
        <dbReference type="ARBA" id="ARBA00012242"/>
    </source>
</evidence>
<feature type="non-terminal residue" evidence="20">
    <location>
        <position position="1"/>
    </location>
</feature>
<dbReference type="SFLD" id="SFLDG01212">
    <property type="entry name" value="Phytoene_synthase_like"/>
    <property type="match status" value="1"/>
</dbReference>
<comment type="pathway">
    <text evidence="3">Carotenoid biosynthesis; beta-carotene biosynthesis.</text>
</comment>
<keyword evidence="14 19" id="KW-0472">Membrane</keyword>
<keyword evidence="15" id="KW-0413">Isomerase</keyword>
<evidence type="ECO:0000256" key="14">
    <source>
        <dbReference type="ARBA" id="ARBA00023136"/>
    </source>
</evidence>
<protein>
    <recommendedName>
        <fullName evidence="9">Bifunctional lycopene cyclase/phytoene synthase</fullName>
        <ecNumber evidence="8">2.5.1.32</ecNumber>
        <ecNumber evidence="7">5.5.1.19</ecNumber>
    </recommendedName>
</protein>
<feature type="transmembrane region" description="Helical" evidence="19">
    <location>
        <begin position="169"/>
        <end position="190"/>
    </location>
</feature>
<keyword evidence="11 19" id="KW-0812">Transmembrane</keyword>
<feature type="transmembrane region" description="Helical" evidence="19">
    <location>
        <begin position="258"/>
        <end position="279"/>
    </location>
</feature>
<dbReference type="STRING" id="1448321.A0A317UXD2"/>
<accession>A0A317UXD2</accession>
<comment type="similarity">
    <text evidence="5">In the N-terminal section; belongs to the lycopene beta-cyclase family.</text>
</comment>
<comment type="catalytic activity">
    <reaction evidence="1">
        <text>2 (2E,6E,10E)-geranylgeranyl diphosphate = 15-cis-phytoene + 2 diphosphate</text>
        <dbReference type="Rhea" id="RHEA:34475"/>
        <dbReference type="ChEBI" id="CHEBI:27787"/>
        <dbReference type="ChEBI" id="CHEBI:33019"/>
        <dbReference type="ChEBI" id="CHEBI:58756"/>
        <dbReference type="EC" id="2.5.1.32"/>
    </reaction>
</comment>
<dbReference type="InterPro" id="IPR017825">
    <property type="entry name" value="Lycopene_cyclase_dom"/>
</dbReference>
<feature type="transmembrane region" description="Helical" evidence="19">
    <location>
        <begin position="144"/>
        <end position="163"/>
    </location>
</feature>
<dbReference type="Pfam" id="PF00494">
    <property type="entry name" value="SQS_PSY"/>
    <property type="match status" value="1"/>
</dbReference>
<dbReference type="NCBIfam" id="TIGR03462">
    <property type="entry name" value="CarR_dom_SF"/>
    <property type="match status" value="2"/>
</dbReference>
<evidence type="ECO:0000256" key="18">
    <source>
        <dbReference type="ARBA" id="ARBA00029335"/>
    </source>
</evidence>
<evidence type="ECO:0000256" key="1">
    <source>
        <dbReference type="ARBA" id="ARBA00001805"/>
    </source>
</evidence>
<dbReference type="PANTHER" id="PTHR31480">
    <property type="entry name" value="BIFUNCTIONAL LYCOPENE CYCLASE/PHYTOENE SYNTHASE"/>
    <property type="match status" value="1"/>
</dbReference>
<feature type="transmembrane region" description="Helical" evidence="19">
    <location>
        <begin position="105"/>
        <end position="123"/>
    </location>
</feature>
<proteinExistence type="inferred from homology"/>
<dbReference type="Proteomes" id="UP000247233">
    <property type="component" value="Unassembled WGS sequence"/>
</dbReference>
<evidence type="ECO:0000256" key="8">
    <source>
        <dbReference type="ARBA" id="ARBA00012396"/>
    </source>
</evidence>
<feature type="transmembrane region" description="Helical" evidence="19">
    <location>
        <begin position="7"/>
        <end position="27"/>
    </location>
</feature>
<comment type="catalytic activity">
    <reaction evidence="18">
        <text>all-trans-lycopene = gamma-carotene</text>
        <dbReference type="Rhea" id="RHEA:32219"/>
        <dbReference type="ChEBI" id="CHEBI:15948"/>
        <dbReference type="ChEBI" id="CHEBI:27740"/>
        <dbReference type="EC" id="5.5.1.19"/>
    </reaction>
</comment>
<dbReference type="AlphaFoldDB" id="A0A317UXD2"/>
<dbReference type="UniPathway" id="UPA00802"/>
<evidence type="ECO:0000256" key="12">
    <source>
        <dbReference type="ARBA" id="ARBA00022746"/>
    </source>
</evidence>
<dbReference type="SFLD" id="SFLDG01018">
    <property type="entry name" value="Squalene/Phytoene_Synthase_Lik"/>
    <property type="match status" value="1"/>
</dbReference>
<dbReference type="RefSeq" id="XP_025394660.1">
    <property type="nucleotide sequence ID" value="XM_025538397.1"/>
</dbReference>
<dbReference type="OrthoDB" id="6600518at2759"/>
<evidence type="ECO:0000313" key="21">
    <source>
        <dbReference type="Proteomes" id="UP000247233"/>
    </source>
</evidence>
<keyword evidence="12" id="KW-0125">Carotenoid biosynthesis</keyword>
<keyword evidence="21" id="KW-1185">Reference proteome</keyword>
<dbReference type="Gene3D" id="1.10.600.10">
    <property type="entry name" value="Farnesyl Diphosphate Synthase"/>
    <property type="match status" value="1"/>
</dbReference>
<dbReference type="PROSITE" id="PS01045">
    <property type="entry name" value="SQUALEN_PHYTOEN_SYN_2"/>
    <property type="match status" value="1"/>
</dbReference>
<comment type="similarity">
    <text evidence="6">In the C-terminal section; belongs to the phytoene/squalene synthase family.</text>
</comment>
<evidence type="ECO:0000256" key="11">
    <source>
        <dbReference type="ARBA" id="ARBA00022692"/>
    </source>
</evidence>
<dbReference type="SUPFAM" id="SSF48576">
    <property type="entry name" value="Terpenoid synthases"/>
    <property type="match status" value="1"/>
</dbReference>